<organism evidence="4 5">
    <name type="scientific">Belliella baltica (strain DSM 15883 / CIP 108006 / LMG 21964 / BA134)</name>
    <dbReference type="NCBI Taxonomy" id="866536"/>
    <lineage>
        <taxon>Bacteria</taxon>
        <taxon>Pseudomonadati</taxon>
        <taxon>Bacteroidota</taxon>
        <taxon>Cytophagia</taxon>
        <taxon>Cytophagales</taxon>
        <taxon>Cyclobacteriaceae</taxon>
        <taxon>Belliella</taxon>
    </lineage>
</organism>
<dbReference type="Pfam" id="PF00176">
    <property type="entry name" value="SNF2-rel_dom"/>
    <property type="match status" value="1"/>
</dbReference>
<dbReference type="InterPro" id="IPR014001">
    <property type="entry name" value="Helicase_ATP-bd"/>
</dbReference>
<name>I3Z2R1_BELBD</name>
<protein>
    <submittedName>
        <fullName evidence="4">DNA/RNA helicase, superfamily II, SNF2 family</fullName>
    </submittedName>
</protein>
<dbReference type="CDD" id="cd18793">
    <property type="entry name" value="SF2_C_SNF"/>
    <property type="match status" value="1"/>
</dbReference>
<dbReference type="PANTHER" id="PTHR10799">
    <property type="entry name" value="SNF2/RAD54 HELICASE FAMILY"/>
    <property type="match status" value="1"/>
</dbReference>
<accession>I3Z2R1</accession>
<dbReference type="HOGENOM" id="CLU_000315_21_3_10"/>
<dbReference type="KEGG" id="bbd:Belba_0882"/>
<dbReference type="PATRIC" id="fig|866536.3.peg.906"/>
<keyword evidence="5" id="KW-1185">Reference proteome</keyword>
<evidence type="ECO:0000313" key="5">
    <source>
        <dbReference type="Proteomes" id="UP000006050"/>
    </source>
</evidence>
<sequence>MILTLRQNRTTMKVSADQPFEIVYSLFSHEYLGLLFESFVIQLDEKGRLSLAHQNISHVNASEFASGLDETDYQLIKMMDEMQQDSITKKLNTKKLKPKEYLRKIYDEKTGNKASQEMIEIKLEGLRSRILEKMKGKRLFEMANDGNPIWREIFIMEEPASVLFHFRRNEENTHYFPTIKYQGERLEWQYRNAYLICNQPAWLVVDNHLYHFAKGEDGKKLMPFLNKKFIVIPKKVEQQYYQKFVTQLVASFDVYAKGFDIKVERSQPEPVLSLSDLPGAPKADLFGNKSSDLEEEKIVFDLKFQYGNYAFRSEESASNNIELEQEGDNYTFHKVIRDVVKEKSYGDYLKNLGLPVKSSRFALEKSKAFGWINTHKESLEEMGIKIQQSATFKGKRYFIGHAQISVEVNENIDWFDVNALIKFGTYKIPFAKIRKLLLQGKSEFELPNGEIAVIPDSWFVNYSEIFAFLEDNENAEEKTLMLKKHHIALAQELQNNNLVQLTMSRKLEKLRDFSQIEDYELPETFKGTLRPYQKAGYNWLRFLNEYRFGGCLADDMGLGKTVQTLALLAHEKKVSEGATSLLVMPTSLIYNWELEAKKFTPGLKILTYTGTQRIKDNTRFANYDLVLTSYGIIRLDLDLLKNFYFNYIILDESQAIKNPGSIIAKSVGELNCRHKLILTGTPVENGTMDLWSQMNFINSGLLGNQSMFKKQFLQPIEKKNDMDKAAKLHAMIKPFIMRRLKTQVATDLPEKVINVKYSSMTEDQERAYEEVKSYYREKIVSELSSPGAKNQQFTLLRGLTQLRQIANHPKLTNKEYEGDSGKLDDVIHMLKSTASEGHKVLVFSQFVRHLAIVKAYLDEHQIKYAYLDGSTKDRQAQVTSFQGDDSVKIFLISLKAGGVGLNLTKAEYVFLLDPWWNPAVEAQAIDRAHRIGQENKVMIYKFITRNTVEEKIMALQERKMALAGELISTEESFMKSLSKDDIEALLE</sequence>
<dbReference type="InterPro" id="IPR027417">
    <property type="entry name" value="P-loop_NTPase"/>
</dbReference>
<dbReference type="InterPro" id="IPR001650">
    <property type="entry name" value="Helicase_C-like"/>
</dbReference>
<dbReference type="AlphaFoldDB" id="I3Z2R1"/>
<dbReference type="Gene3D" id="3.40.50.10810">
    <property type="entry name" value="Tandem AAA-ATPase domain"/>
    <property type="match status" value="1"/>
</dbReference>
<dbReference type="EMBL" id="CP003281">
    <property type="protein sequence ID" value="AFL83529.1"/>
    <property type="molecule type" value="Genomic_DNA"/>
</dbReference>
<dbReference type="SMART" id="SM00490">
    <property type="entry name" value="HELICc"/>
    <property type="match status" value="1"/>
</dbReference>
<dbReference type="SUPFAM" id="SSF52540">
    <property type="entry name" value="P-loop containing nucleoside triphosphate hydrolases"/>
    <property type="match status" value="2"/>
</dbReference>
<keyword evidence="4" id="KW-0067">ATP-binding</keyword>
<dbReference type="Pfam" id="PF00271">
    <property type="entry name" value="Helicase_C"/>
    <property type="match status" value="1"/>
</dbReference>
<dbReference type="InterPro" id="IPR038718">
    <property type="entry name" value="SNF2-like_sf"/>
</dbReference>
<dbReference type="GO" id="GO:0016787">
    <property type="term" value="F:hydrolase activity"/>
    <property type="evidence" value="ECO:0007669"/>
    <property type="project" value="UniProtKB-KW"/>
</dbReference>
<dbReference type="PROSITE" id="PS51192">
    <property type="entry name" value="HELICASE_ATP_BIND_1"/>
    <property type="match status" value="1"/>
</dbReference>
<dbReference type="InterPro" id="IPR049730">
    <property type="entry name" value="SNF2/RAD54-like_C"/>
</dbReference>
<feature type="domain" description="Helicase C-terminal" evidence="3">
    <location>
        <begin position="822"/>
        <end position="978"/>
    </location>
</feature>
<dbReference type="GO" id="GO:0004386">
    <property type="term" value="F:helicase activity"/>
    <property type="evidence" value="ECO:0007669"/>
    <property type="project" value="UniProtKB-KW"/>
</dbReference>
<dbReference type="Proteomes" id="UP000006050">
    <property type="component" value="Chromosome"/>
</dbReference>
<dbReference type="SMART" id="SM00487">
    <property type="entry name" value="DEXDc"/>
    <property type="match status" value="1"/>
</dbReference>
<evidence type="ECO:0000259" key="3">
    <source>
        <dbReference type="PROSITE" id="PS51194"/>
    </source>
</evidence>
<evidence type="ECO:0000313" key="4">
    <source>
        <dbReference type="EMBL" id="AFL83529.1"/>
    </source>
</evidence>
<dbReference type="CDD" id="cd18012">
    <property type="entry name" value="DEXQc_arch_SWI2_SNF2"/>
    <property type="match status" value="1"/>
</dbReference>
<evidence type="ECO:0000259" key="2">
    <source>
        <dbReference type="PROSITE" id="PS51192"/>
    </source>
</evidence>
<keyword evidence="1" id="KW-0378">Hydrolase</keyword>
<proteinExistence type="predicted"/>
<dbReference type="STRING" id="866536.Belba_0882"/>
<dbReference type="PROSITE" id="PS51194">
    <property type="entry name" value="HELICASE_CTER"/>
    <property type="match status" value="1"/>
</dbReference>
<dbReference type="GO" id="GO:0005524">
    <property type="term" value="F:ATP binding"/>
    <property type="evidence" value="ECO:0007669"/>
    <property type="project" value="InterPro"/>
</dbReference>
<keyword evidence="4" id="KW-0547">Nucleotide-binding</keyword>
<feature type="domain" description="Helicase ATP-binding" evidence="2">
    <location>
        <begin position="541"/>
        <end position="700"/>
    </location>
</feature>
<gene>
    <name evidence="4" type="ordered locus">Belba_0882</name>
</gene>
<evidence type="ECO:0000256" key="1">
    <source>
        <dbReference type="ARBA" id="ARBA00022801"/>
    </source>
</evidence>
<dbReference type="InterPro" id="IPR000330">
    <property type="entry name" value="SNF2_N"/>
</dbReference>
<dbReference type="Gene3D" id="3.40.50.300">
    <property type="entry name" value="P-loop containing nucleotide triphosphate hydrolases"/>
    <property type="match status" value="1"/>
</dbReference>
<reference evidence="5" key="1">
    <citation type="submission" date="2012-06" db="EMBL/GenBank/DDBJ databases">
        <title>The complete genome of Belliella baltica DSM 15883.</title>
        <authorList>
            <person name="Lucas S."/>
            <person name="Copeland A."/>
            <person name="Lapidus A."/>
            <person name="Goodwin L."/>
            <person name="Pitluck S."/>
            <person name="Peters L."/>
            <person name="Mikhailova N."/>
            <person name="Davenport K."/>
            <person name="Kyrpides N."/>
            <person name="Mavromatis K."/>
            <person name="Pagani I."/>
            <person name="Ivanova N."/>
            <person name="Ovchinnikova G."/>
            <person name="Zeytun A."/>
            <person name="Detter J.C."/>
            <person name="Han C."/>
            <person name="Land M."/>
            <person name="Hauser L."/>
            <person name="Markowitz V."/>
            <person name="Cheng J.-F."/>
            <person name="Hugenholtz P."/>
            <person name="Woyke T."/>
            <person name="Wu D."/>
            <person name="Tindall B."/>
            <person name="Pomrenke H."/>
            <person name="Brambilla E."/>
            <person name="Klenk H.-P."/>
            <person name="Eisen J.A."/>
        </authorList>
    </citation>
    <scope>NUCLEOTIDE SEQUENCE [LARGE SCALE GENOMIC DNA]</scope>
    <source>
        <strain evidence="5">DSM 15883 / CIP 108006 / LMG 21964 / BA134</strain>
    </source>
</reference>
<keyword evidence="4" id="KW-0347">Helicase</keyword>
<dbReference type="eggNOG" id="COG0553">
    <property type="taxonomic scope" value="Bacteria"/>
</dbReference>